<reference evidence="1" key="1">
    <citation type="submission" date="2021-05" db="EMBL/GenBank/DDBJ databases">
        <title>Comparative genomics of three Colletotrichum scovillei strains and genetic complementation revealed genes involved fungal growth and virulence on chili pepper.</title>
        <authorList>
            <person name="Hsieh D.-K."/>
            <person name="Chuang S.-C."/>
            <person name="Chen C.-Y."/>
            <person name="Chao Y.-T."/>
            <person name="Lu M.-Y.J."/>
            <person name="Lee M.-H."/>
            <person name="Shih M.-C."/>
        </authorList>
    </citation>
    <scope>NUCLEOTIDE SEQUENCE</scope>
    <source>
        <strain evidence="1">Coll-153</strain>
    </source>
</reference>
<keyword evidence="2" id="KW-1185">Reference proteome</keyword>
<proteinExistence type="predicted"/>
<feature type="non-terminal residue" evidence="1">
    <location>
        <position position="40"/>
    </location>
</feature>
<comment type="caution">
    <text evidence="1">The sequence shown here is derived from an EMBL/GenBank/DDBJ whole genome shotgun (WGS) entry which is preliminary data.</text>
</comment>
<accession>A0A9P7UKF8</accession>
<feature type="non-terminal residue" evidence="1">
    <location>
        <position position="1"/>
    </location>
</feature>
<dbReference type="Proteomes" id="UP000699042">
    <property type="component" value="Unassembled WGS sequence"/>
</dbReference>
<gene>
    <name evidence="1" type="ORF">JMJ77_000865</name>
</gene>
<dbReference type="AlphaFoldDB" id="A0A9P7UKF8"/>
<name>A0A9P7UKF8_9PEZI</name>
<evidence type="ECO:0000313" key="1">
    <source>
        <dbReference type="EMBL" id="KAG7053785.1"/>
    </source>
</evidence>
<sequence>TAATAGQGPYSVVLGKLAVKTQTTSRRREGAQGTLAFTVY</sequence>
<evidence type="ECO:0000313" key="2">
    <source>
        <dbReference type="Proteomes" id="UP000699042"/>
    </source>
</evidence>
<dbReference type="EMBL" id="JAESDN010000003">
    <property type="protein sequence ID" value="KAG7053785.1"/>
    <property type="molecule type" value="Genomic_DNA"/>
</dbReference>
<protein>
    <submittedName>
        <fullName evidence="1">Uncharacterized protein</fullName>
    </submittedName>
</protein>
<organism evidence="1 2">
    <name type="scientific">Colletotrichum scovillei</name>
    <dbReference type="NCBI Taxonomy" id="1209932"/>
    <lineage>
        <taxon>Eukaryota</taxon>
        <taxon>Fungi</taxon>
        <taxon>Dikarya</taxon>
        <taxon>Ascomycota</taxon>
        <taxon>Pezizomycotina</taxon>
        <taxon>Sordariomycetes</taxon>
        <taxon>Hypocreomycetidae</taxon>
        <taxon>Glomerellales</taxon>
        <taxon>Glomerellaceae</taxon>
        <taxon>Colletotrichum</taxon>
        <taxon>Colletotrichum acutatum species complex</taxon>
    </lineage>
</organism>